<feature type="domain" description="IPT/TIG" evidence="1">
    <location>
        <begin position="215"/>
        <end position="287"/>
    </location>
</feature>
<evidence type="ECO:0000313" key="2">
    <source>
        <dbReference type="EMBL" id="MBS2098282.1"/>
    </source>
</evidence>
<proteinExistence type="predicted"/>
<dbReference type="RefSeq" id="WP_212215526.1">
    <property type="nucleotide sequence ID" value="NZ_JAGUCO010000004.1"/>
</dbReference>
<dbReference type="SUPFAM" id="SSF81296">
    <property type="entry name" value="E set domains"/>
    <property type="match status" value="3"/>
</dbReference>
<reference evidence="2 3" key="1">
    <citation type="journal article" date="2015" name="Int. J. Syst. Evol. Microbiol.">
        <title>Carboxylicivirga linearis sp. nov., isolated from a sea cucumber culture pond.</title>
        <authorList>
            <person name="Wang F.Q."/>
            <person name="Zhou Y.X."/>
            <person name="Lin X.Z."/>
            <person name="Chen G.J."/>
            <person name="Du Z.J."/>
        </authorList>
    </citation>
    <scope>NUCLEOTIDE SEQUENCE [LARGE SCALE GENOMIC DNA]</scope>
    <source>
        <strain evidence="2 3">FB218</strain>
    </source>
</reference>
<keyword evidence="3" id="KW-1185">Reference proteome</keyword>
<sequence length="658" mass="74078">MRYIILIVILYVLCFHLGCQKEVVDSKEYPRVSTLGVTNINSEGATFNGEVLSSGNTPIIEQGFFWDTTAVLGDNSKNKILLENISKTGRYKYRMSGSLYKNQKYYVKAFSKTQEYLVFGDVVSFHSKGSKPVQITSFNPSVGSWGDTISIKGQRLNGIGYKVYFGNLQAEILSSSDSIMEVIVPSKLNEKRVKILIESQDDTISSVEYFNYRSPEVSGISVLNGTFNDELIITGRNLCGHDADNVKVYFNETAATILEVSSNKLKTTVPSGVTKNELQVCVMVDGSKDCYNELFQLVAPVIESVSDDKVFIGNTLGIEGQNFNPLPEQNVVLIDGKDAEVIEASATYLNVVIPDGIYITRDASVSVTVATQEYVYDGTVYIADLWLKKGSIPDHGYNTSAVFNFSSGGFGYTAFNTESGKVLMYKYLPQLNEWQEEGYFPVDSRNKMVSFVIDHFAYVGGGNDNEDFWKYDILNKTWERISDFPKTGVNRMTSFVIYGKGYICTGEQTDNFWRYDPTSDQWEQLDDFIPEENWSARADLSFVIDNKGYIMTWNGNSGVDQLWQYNPLTNMWIKKSNQKEYQFYSGRCVFALGQDAYLIPGAYDAICYKYSSIYNRWSAVKYLDGRQQAVCFTIDDVAFVGGGHNFSTSLSDFNEFKP</sequence>
<dbReference type="CDD" id="cd00603">
    <property type="entry name" value="IPT_PCSR"/>
    <property type="match status" value="2"/>
</dbReference>
<dbReference type="InterPro" id="IPR002909">
    <property type="entry name" value="IPT_dom"/>
</dbReference>
<dbReference type="Gene3D" id="2.60.40.10">
    <property type="entry name" value="Immunoglobulins"/>
    <property type="match status" value="3"/>
</dbReference>
<dbReference type="Proteomes" id="UP000708576">
    <property type="component" value="Unassembled WGS sequence"/>
</dbReference>
<dbReference type="PANTHER" id="PTHR45632">
    <property type="entry name" value="LD33804P"/>
    <property type="match status" value="1"/>
</dbReference>
<dbReference type="EMBL" id="JAGUCO010000004">
    <property type="protein sequence ID" value="MBS2098282.1"/>
    <property type="molecule type" value="Genomic_DNA"/>
</dbReference>
<dbReference type="InterPro" id="IPR014756">
    <property type="entry name" value="Ig_E-set"/>
</dbReference>
<protein>
    <submittedName>
        <fullName evidence="2">IPT/TIG domain-containing protein</fullName>
    </submittedName>
</protein>
<evidence type="ECO:0000313" key="3">
    <source>
        <dbReference type="Proteomes" id="UP000708576"/>
    </source>
</evidence>
<feature type="domain" description="IPT/TIG" evidence="1">
    <location>
        <begin position="134"/>
        <end position="207"/>
    </location>
</feature>
<name>A0ABS5JTS1_9BACT</name>
<evidence type="ECO:0000259" key="1">
    <source>
        <dbReference type="Pfam" id="PF01833"/>
    </source>
</evidence>
<dbReference type="InterPro" id="IPR015915">
    <property type="entry name" value="Kelch-typ_b-propeller"/>
</dbReference>
<dbReference type="InterPro" id="IPR013783">
    <property type="entry name" value="Ig-like_fold"/>
</dbReference>
<organism evidence="2 3">
    <name type="scientific">Carboxylicivirga linearis</name>
    <dbReference type="NCBI Taxonomy" id="1628157"/>
    <lineage>
        <taxon>Bacteria</taxon>
        <taxon>Pseudomonadati</taxon>
        <taxon>Bacteroidota</taxon>
        <taxon>Bacteroidia</taxon>
        <taxon>Marinilabiliales</taxon>
        <taxon>Marinilabiliaceae</taxon>
        <taxon>Carboxylicivirga</taxon>
    </lineage>
</organism>
<dbReference type="Gene3D" id="2.120.10.80">
    <property type="entry name" value="Kelch-type beta propeller"/>
    <property type="match status" value="1"/>
</dbReference>
<gene>
    <name evidence="2" type="ORF">KEM10_08315</name>
</gene>
<feature type="domain" description="IPT/TIG" evidence="1">
    <location>
        <begin position="300"/>
        <end position="374"/>
    </location>
</feature>
<accession>A0ABS5JTS1</accession>
<dbReference type="Pfam" id="PF01833">
    <property type="entry name" value="TIG"/>
    <property type="match status" value="3"/>
</dbReference>
<dbReference type="SUPFAM" id="SSF117281">
    <property type="entry name" value="Kelch motif"/>
    <property type="match status" value="1"/>
</dbReference>
<comment type="caution">
    <text evidence="2">The sequence shown here is derived from an EMBL/GenBank/DDBJ whole genome shotgun (WGS) entry which is preliminary data.</text>
</comment>